<proteinExistence type="predicted"/>
<organism evidence="2 3">
    <name type="scientific">Parthenolecanium corni</name>
    <dbReference type="NCBI Taxonomy" id="536013"/>
    <lineage>
        <taxon>Eukaryota</taxon>
        <taxon>Metazoa</taxon>
        <taxon>Ecdysozoa</taxon>
        <taxon>Arthropoda</taxon>
        <taxon>Hexapoda</taxon>
        <taxon>Insecta</taxon>
        <taxon>Pterygota</taxon>
        <taxon>Neoptera</taxon>
        <taxon>Paraneoptera</taxon>
        <taxon>Hemiptera</taxon>
        <taxon>Sternorrhyncha</taxon>
        <taxon>Coccoidea</taxon>
        <taxon>Coccidae</taxon>
        <taxon>Parthenolecanium</taxon>
    </lineage>
</organism>
<dbReference type="GO" id="GO:0035082">
    <property type="term" value="P:axoneme assembly"/>
    <property type="evidence" value="ECO:0007669"/>
    <property type="project" value="InterPro"/>
</dbReference>
<dbReference type="PANTHER" id="PTHR16275">
    <property type="entry name" value="COILED-COIL DOMAIN-CONTAINING PROTEIN 40"/>
    <property type="match status" value="1"/>
</dbReference>
<feature type="coiled-coil region" evidence="1">
    <location>
        <begin position="320"/>
        <end position="383"/>
    </location>
</feature>
<feature type="coiled-coil region" evidence="1">
    <location>
        <begin position="439"/>
        <end position="525"/>
    </location>
</feature>
<gene>
    <name evidence="2" type="ORF">V9T40_002558</name>
</gene>
<feature type="coiled-coil region" evidence="1">
    <location>
        <begin position="732"/>
        <end position="801"/>
    </location>
</feature>
<evidence type="ECO:0000256" key="1">
    <source>
        <dbReference type="SAM" id="Coils"/>
    </source>
</evidence>
<dbReference type="EMBL" id="JBBCAQ010000022">
    <property type="protein sequence ID" value="KAK7590945.1"/>
    <property type="molecule type" value="Genomic_DNA"/>
</dbReference>
<keyword evidence="3" id="KW-1185">Reference proteome</keyword>
<accession>A0AAN9TGW9</accession>
<sequence length="881" mass="104852">MEDNVNSSLLEIESQEMDEINFDVLHPENPLMIRFQNALSQMLEKKLGDLQDDLNEVQHEIKQKRQEKEDLCEILYHQKSELLKLENEANQYNESISEIIQKRKHLKSDLSCNTDKNVKELQAVDDEKRLNNDLRRKIEGQSHVFNQLQKYEQNEASNLRIIQQAIGRNKADQVFYLKEKIQKDYLLMKLENEVFKNELLIKSYKEQIDAKCENLAKLQKDLASKNCIFENVLQDNSQLLKVWKNMVSLISKRDEEYSNLKMQLENADISHKEKIIELKNYKEMGEKEMLRNEILTLDRNRKKSFLNALGRRQIDMDRKLSITEHELMDLQNMIECTEKNLEETKKMQTDYERDVLLLENKLKKLTNEKYELEENIISQLQNEVVSNNATVKLNEDICKLRQTTLQLELQIKELNSNYFQTCAILEHDIKALDANRGCLEHKKIEIREKEKDLHKIEEELKNLTLTIKKEENRLDDDCKKLEKWTEHPNACPELEDKENRLEEMLKNVKNEIEAKKQLWIQMQNEIMNMTEKKSSLSFELSQLNQHLNILRQKNLKIDNYLKKNNEDNAKLDKAITHILDYISRLNSECSSQKQYENVLDSENCTIQNKAMEKLQNAENEVLAIVQEINNFKSKKESLEKDLLDIQRKDLEWDKKVKLAIEMKQEILTEQSEKGDIGSMKTEIHRMEIRYAQLKKAQESLISNLETCVSKRGRIFDDVLLKDKKENDALKEQQKMRRHINILKNKNSKLREKLESFKKDHFYLCSEKEKLSDELRTCENQIEIIQNEIKNLDEKISQYHLLKHKNLEILIRQQKFADFLLKIKNSKTKTMTSNEAIIERDYLKHQYLRQDLLDTAELVMKEFPEFRNDFIRITNVLESLRE</sequence>
<evidence type="ECO:0008006" key="4">
    <source>
        <dbReference type="Google" id="ProtNLM"/>
    </source>
</evidence>
<feature type="coiled-coil region" evidence="1">
    <location>
        <begin position="187"/>
        <end position="221"/>
    </location>
</feature>
<reference evidence="2 3" key="1">
    <citation type="submission" date="2024-03" db="EMBL/GenBank/DDBJ databases">
        <title>Adaptation during the transition from Ophiocordyceps entomopathogen to insect associate is accompanied by gene loss and intensified selection.</title>
        <authorList>
            <person name="Ward C.M."/>
            <person name="Onetto C.A."/>
            <person name="Borneman A.R."/>
        </authorList>
    </citation>
    <scope>NUCLEOTIDE SEQUENCE [LARGE SCALE GENOMIC DNA]</scope>
    <source>
        <strain evidence="2">AWRI1</strain>
        <tissue evidence="2">Single Adult Female</tissue>
    </source>
</reference>
<protein>
    <recommendedName>
        <fullName evidence="4">Coiled-coil domain-containing protein 40</fullName>
    </recommendedName>
</protein>
<feature type="coiled-coil region" evidence="1">
    <location>
        <begin position="40"/>
        <end position="102"/>
    </location>
</feature>
<dbReference type="AlphaFoldDB" id="A0AAN9TGW9"/>
<comment type="caution">
    <text evidence="2">The sequence shown here is derived from an EMBL/GenBank/DDBJ whole genome shotgun (WGS) entry which is preliminary data.</text>
</comment>
<dbReference type="PANTHER" id="PTHR16275:SF8">
    <property type="entry name" value="COILED-COIL DOMAIN-CONTAINING PROTEIN 40"/>
    <property type="match status" value="1"/>
</dbReference>
<dbReference type="Proteomes" id="UP001367676">
    <property type="component" value="Unassembled WGS sequence"/>
</dbReference>
<keyword evidence="1" id="KW-0175">Coiled coil</keyword>
<dbReference type="InterPro" id="IPR037386">
    <property type="entry name" value="CCDC40"/>
</dbReference>
<evidence type="ECO:0000313" key="2">
    <source>
        <dbReference type="EMBL" id="KAK7590945.1"/>
    </source>
</evidence>
<feature type="coiled-coil region" evidence="1">
    <location>
        <begin position="607"/>
        <end position="648"/>
    </location>
</feature>
<evidence type="ECO:0000313" key="3">
    <source>
        <dbReference type="Proteomes" id="UP001367676"/>
    </source>
</evidence>
<dbReference type="GO" id="GO:0005737">
    <property type="term" value="C:cytoplasm"/>
    <property type="evidence" value="ECO:0007669"/>
    <property type="project" value="TreeGrafter"/>
</dbReference>
<name>A0AAN9TGW9_9HEMI</name>